<dbReference type="InterPro" id="IPR014043">
    <property type="entry name" value="Acyl_transferase_dom"/>
</dbReference>
<dbReference type="Pfam" id="PF00698">
    <property type="entry name" value="Acyl_transf_1"/>
    <property type="match status" value="1"/>
</dbReference>
<gene>
    <name evidence="8" type="primary">fabD</name>
    <name evidence="8" type="ORF">AACH06_28390</name>
</gene>
<evidence type="ECO:0000256" key="6">
    <source>
        <dbReference type="PIRNR" id="PIRNR000446"/>
    </source>
</evidence>
<dbReference type="Proteomes" id="UP001371218">
    <property type="component" value="Unassembled WGS sequence"/>
</dbReference>
<evidence type="ECO:0000256" key="4">
    <source>
        <dbReference type="ARBA" id="ARBA00023315"/>
    </source>
</evidence>
<keyword evidence="4 6" id="KW-0012">Acyltransferase</keyword>
<keyword evidence="3 6" id="KW-0808">Transferase</keyword>
<dbReference type="RefSeq" id="WP_341429187.1">
    <property type="nucleotide sequence ID" value="NZ_JBBUTG010000034.1"/>
</dbReference>
<evidence type="ECO:0000313" key="8">
    <source>
        <dbReference type="EMBL" id="MEK8034756.1"/>
    </source>
</evidence>
<dbReference type="InterPro" id="IPR004410">
    <property type="entry name" value="Malonyl_CoA-ACP_transAc_FabD"/>
</dbReference>
<dbReference type="InterPro" id="IPR050858">
    <property type="entry name" value="Mal-CoA-ACP_Trans/PKS_FabD"/>
</dbReference>
<evidence type="ECO:0000259" key="7">
    <source>
        <dbReference type="SMART" id="SM00827"/>
    </source>
</evidence>
<comment type="similarity">
    <text evidence="6">Belongs to the fabD family.</text>
</comment>
<proteinExistence type="inferred from homology"/>
<dbReference type="EMBL" id="JBBUTG010000034">
    <property type="protein sequence ID" value="MEK8034756.1"/>
    <property type="molecule type" value="Genomic_DNA"/>
</dbReference>
<dbReference type="PIRSF" id="PIRSF000446">
    <property type="entry name" value="Mct"/>
    <property type="match status" value="1"/>
</dbReference>
<dbReference type="SMART" id="SM00827">
    <property type="entry name" value="PKS_AT"/>
    <property type="match status" value="1"/>
</dbReference>
<dbReference type="InterPro" id="IPR016035">
    <property type="entry name" value="Acyl_Trfase/lysoPLipase"/>
</dbReference>
<dbReference type="NCBIfam" id="TIGR00128">
    <property type="entry name" value="fabD"/>
    <property type="match status" value="1"/>
</dbReference>
<dbReference type="Gene3D" id="3.40.366.10">
    <property type="entry name" value="Malonyl-Coenzyme A Acyl Carrier Protein, domain 2"/>
    <property type="match status" value="1"/>
</dbReference>
<sequence length="280" mass="30418">MLTFMFPGQGAQHRGMGAALFEQFPRQVEQANAILGYDLPALCQQSGPKLNDTAFTQPALFTVNALAEMSVRRTGVEPDFVIGHSLGEYNALLSAGVIDFETGLQLVKMRGELMARQNGKGTMIAVLDPDLAQLQALADELSPDFCIANDNSPKQLVCAGSVAAVEGASRRITAGNIGKVVPLKVSGAFHTRFMADAAAEFRQFCARFSFKPGRLPVVSNLSARPHDGRDWPERLAEHLTRPVQWRQTLAYLRQQGPMLFQEVGPGTVLTTLAKANLTLH</sequence>
<dbReference type="Gene3D" id="3.30.70.250">
    <property type="entry name" value="Malonyl-CoA ACP transacylase, ACP-binding"/>
    <property type="match status" value="1"/>
</dbReference>
<dbReference type="GO" id="GO:0004314">
    <property type="term" value="F:[acyl-carrier-protein] S-malonyltransferase activity"/>
    <property type="evidence" value="ECO:0007669"/>
    <property type="project" value="UniProtKB-EC"/>
</dbReference>
<organism evidence="8 9">
    <name type="scientific">Ideonella lacteola</name>
    <dbReference type="NCBI Taxonomy" id="2984193"/>
    <lineage>
        <taxon>Bacteria</taxon>
        <taxon>Pseudomonadati</taxon>
        <taxon>Pseudomonadota</taxon>
        <taxon>Betaproteobacteria</taxon>
        <taxon>Burkholderiales</taxon>
        <taxon>Sphaerotilaceae</taxon>
        <taxon>Ideonella</taxon>
    </lineage>
</organism>
<evidence type="ECO:0000256" key="3">
    <source>
        <dbReference type="ARBA" id="ARBA00022679"/>
    </source>
</evidence>
<evidence type="ECO:0000256" key="5">
    <source>
        <dbReference type="ARBA" id="ARBA00048462"/>
    </source>
</evidence>
<dbReference type="EC" id="2.3.1.39" evidence="1 6"/>
<accession>A0ABU9BY10</accession>
<reference evidence="8 9" key="1">
    <citation type="submission" date="2024-04" db="EMBL/GenBank/DDBJ databases">
        <title>Novel species of the genus Ideonella isolated from streams.</title>
        <authorList>
            <person name="Lu H."/>
        </authorList>
    </citation>
    <scope>NUCLEOTIDE SEQUENCE [LARGE SCALE GENOMIC DNA]</scope>
    <source>
        <strain evidence="8 9">DXS29W</strain>
    </source>
</reference>
<dbReference type="InterPro" id="IPR016036">
    <property type="entry name" value="Malonyl_transacylase_ACP-bd"/>
</dbReference>
<feature type="domain" description="Malonyl-CoA:ACP transacylase (MAT)" evidence="7">
    <location>
        <begin position="5"/>
        <end position="280"/>
    </location>
</feature>
<name>A0ABU9BY10_9BURK</name>
<evidence type="ECO:0000313" key="9">
    <source>
        <dbReference type="Proteomes" id="UP001371218"/>
    </source>
</evidence>
<dbReference type="InterPro" id="IPR001227">
    <property type="entry name" value="Ac_transferase_dom_sf"/>
</dbReference>
<protein>
    <recommendedName>
        <fullName evidence="2 6">Malonyl CoA-acyl carrier protein transacylase</fullName>
        <ecNumber evidence="1 6">2.3.1.39</ecNumber>
    </recommendedName>
</protein>
<dbReference type="InterPro" id="IPR024925">
    <property type="entry name" value="Malonyl_CoA-ACP_transAc"/>
</dbReference>
<comment type="catalytic activity">
    <reaction evidence="5 6">
        <text>holo-[ACP] + malonyl-CoA = malonyl-[ACP] + CoA</text>
        <dbReference type="Rhea" id="RHEA:41792"/>
        <dbReference type="Rhea" id="RHEA-COMP:9623"/>
        <dbReference type="Rhea" id="RHEA-COMP:9685"/>
        <dbReference type="ChEBI" id="CHEBI:57287"/>
        <dbReference type="ChEBI" id="CHEBI:57384"/>
        <dbReference type="ChEBI" id="CHEBI:64479"/>
        <dbReference type="ChEBI" id="CHEBI:78449"/>
        <dbReference type="EC" id="2.3.1.39"/>
    </reaction>
</comment>
<dbReference type="PANTHER" id="PTHR42681">
    <property type="entry name" value="MALONYL-COA-ACYL CARRIER PROTEIN TRANSACYLASE, MITOCHONDRIAL"/>
    <property type="match status" value="1"/>
</dbReference>
<evidence type="ECO:0000256" key="1">
    <source>
        <dbReference type="ARBA" id="ARBA00013258"/>
    </source>
</evidence>
<dbReference type="SUPFAM" id="SSF55048">
    <property type="entry name" value="Probable ACP-binding domain of malonyl-CoA ACP transacylase"/>
    <property type="match status" value="1"/>
</dbReference>
<evidence type="ECO:0000256" key="2">
    <source>
        <dbReference type="ARBA" id="ARBA00018953"/>
    </source>
</evidence>
<dbReference type="SUPFAM" id="SSF52151">
    <property type="entry name" value="FabD/lysophospholipase-like"/>
    <property type="match status" value="1"/>
</dbReference>
<comment type="caution">
    <text evidence="8">The sequence shown here is derived from an EMBL/GenBank/DDBJ whole genome shotgun (WGS) entry which is preliminary data.</text>
</comment>
<keyword evidence="9" id="KW-1185">Reference proteome</keyword>
<dbReference type="PANTHER" id="PTHR42681:SF1">
    <property type="entry name" value="MALONYL-COA-ACYL CARRIER PROTEIN TRANSACYLASE, MITOCHONDRIAL"/>
    <property type="match status" value="1"/>
</dbReference>